<dbReference type="Gene3D" id="1.25.10.10">
    <property type="entry name" value="Leucine-rich Repeat Variant"/>
    <property type="match status" value="2"/>
</dbReference>
<comment type="caution">
    <text evidence="4">The sequence shown here is derived from an EMBL/GenBank/DDBJ whole genome shotgun (WGS) entry which is preliminary data.</text>
</comment>
<dbReference type="InterPro" id="IPR016024">
    <property type="entry name" value="ARM-type_fold"/>
</dbReference>
<reference evidence="4" key="1">
    <citation type="submission" date="2020-08" db="EMBL/GenBank/DDBJ databases">
        <title>Plant Genome Project.</title>
        <authorList>
            <person name="Zhang R.-G."/>
        </authorList>
    </citation>
    <scope>NUCLEOTIDE SEQUENCE</scope>
    <source>
        <strain evidence="4">WSP0</strain>
        <tissue evidence="4">Leaf</tissue>
    </source>
</reference>
<name>A0AAV6JCB3_9ERIC</name>
<proteinExistence type="predicted"/>
<sequence length="572" mass="61979">MADVEEKSVQDELSLPILLADRLIKSAQVAESSKSDCAELAKQADRLSQKLRSAVRLSVSSTPHSLYDRPLRRISADVYKNLERALTLVRKCKHSGVLRQVGHPAVQVFAIAATADFRKVSGLLESSIADVTWLLSIFENSDSGGGATLSLPPIASNDPILAMLWSSIASVQMGQLRDRIDAANNLASLARDNDRNKKMIVEEGGVVPLLKLLKEGASAEAQIAAAAALSNLGSDQERVRFIAGELAEEFGRENVTRPLVTLLSIDTVLDDPIPKLQPGKPSLHSLVQINKELARDSFNHIPHSSSSSLHKKERGVESPELKLELKISCARALWKLSRGSLLNSRKITETKGLLVLAKLIEKESGKLQSNCLMAVMELAAVAESNTDLRRVAFKPNSPAAKAVLEQILRVVNEESSLTLLISAIRSIGSLARTFPAKESRIIGPLVAQLGHRNIDVASEAAVALGKFACPDNFNCLEHSKAIIDADGVSQLMNLIRISGRDQVNELVLLCFLALNVGNSKALEQARALSVIEGAARTVVAQHPDRRELFAKAIHHLTLYQAGVHTHRQAFAP</sequence>
<gene>
    <name evidence="4" type="ORF">RHGRI_024405</name>
</gene>
<dbReference type="AlphaFoldDB" id="A0AAV6JCB3"/>
<dbReference type="InterPro" id="IPR000225">
    <property type="entry name" value="Armadillo"/>
</dbReference>
<dbReference type="SMART" id="SM00185">
    <property type="entry name" value="ARM"/>
    <property type="match status" value="3"/>
</dbReference>
<dbReference type="PANTHER" id="PTHR46168">
    <property type="entry name" value="ARMADILLO REPEAT ONLY 4"/>
    <property type="match status" value="1"/>
</dbReference>
<evidence type="ECO:0000313" key="5">
    <source>
        <dbReference type="Proteomes" id="UP000823749"/>
    </source>
</evidence>
<dbReference type="Pfam" id="PF00514">
    <property type="entry name" value="Arm"/>
    <property type="match status" value="1"/>
</dbReference>
<dbReference type="SUPFAM" id="SSF48371">
    <property type="entry name" value="ARM repeat"/>
    <property type="match status" value="1"/>
</dbReference>
<accession>A0AAV6JCB3</accession>
<evidence type="ECO:0000313" key="4">
    <source>
        <dbReference type="EMBL" id="KAG5536960.1"/>
    </source>
</evidence>
<feature type="domain" description="DUF7792" evidence="3">
    <location>
        <begin position="10"/>
        <end position="138"/>
    </location>
</feature>
<dbReference type="EMBL" id="JACTNZ010000008">
    <property type="protein sequence ID" value="KAG5536960.1"/>
    <property type="molecule type" value="Genomic_DNA"/>
</dbReference>
<organism evidence="4 5">
    <name type="scientific">Rhododendron griersonianum</name>
    <dbReference type="NCBI Taxonomy" id="479676"/>
    <lineage>
        <taxon>Eukaryota</taxon>
        <taxon>Viridiplantae</taxon>
        <taxon>Streptophyta</taxon>
        <taxon>Embryophyta</taxon>
        <taxon>Tracheophyta</taxon>
        <taxon>Spermatophyta</taxon>
        <taxon>Magnoliopsida</taxon>
        <taxon>eudicotyledons</taxon>
        <taxon>Gunneridae</taxon>
        <taxon>Pentapetalae</taxon>
        <taxon>asterids</taxon>
        <taxon>Ericales</taxon>
        <taxon>Ericaceae</taxon>
        <taxon>Ericoideae</taxon>
        <taxon>Rhodoreae</taxon>
        <taxon>Rhododendron</taxon>
    </lineage>
</organism>
<keyword evidence="1" id="KW-0677">Repeat</keyword>
<keyword evidence="2" id="KW-0175">Coiled coil</keyword>
<evidence type="ECO:0000256" key="2">
    <source>
        <dbReference type="SAM" id="Coils"/>
    </source>
</evidence>
<dbReference type="PANTHER" id="PTHR46168:SF15">
    <property type="entry name" value="ARMADILLO REPEAT-CONTAINING DOMAIN-CONTAINING PROTEIN"/>
    <property type="match status" value="1"/>
</dbReference>
<dbReference type="Pfam" id="PF25055">
    <property type="entry name" value="DUF7792"/>
    <property type="match status" value="1"/>
</dbReference>
<keyword evidence="5" id="KW-1185">Reference proteome</keyword>
<evidence type="ECO:0000256" key="1">
    <source>
        <dbReference type="ARBA" id="ARBA00022737"/>
    </source>
</evidence>
<dbReference type="InterPro" id="IPR056694">
    <property type="entry name" value="DUF7792"/>
</dbReference>
<protein>
    <recommendedName>
        <fullName evidence="3">DUF7792 domain-containing protein</fullName>
    </recommendedName>
</protein>
<dbReference type="Proteomes" id="UP000823749">
    <property type="component" value="Chromosome 8"/>
</dbReference>
<feature type="coiled-coil region" evidence="2">
    <location>
        <begin position="30"/>
        <end position="57"/>
    </location>
</feature>
<dbReference type="InterPro" id="IPR011989">
    <property type="entry name" value="ARM-like"/>
</dbReference>
<evidence type="ECO:0000259" key="3">
    <source>
        <dbReference type="Pfam" id="PF25055"/>
    </source>
</evidence>